<comment type="caution">
    <text evidence="1">The sequence shown here is derived from an EMBL/GenBank/DDBJ whole genome shotgun (WGS) entry which is preliminary data.</text>
</comment>
<evidence type="ECO:0000313" key="1">
    <source>
        <dbReference type="EMBL" id="EAS40721.1"/>
    </source>
</evidence>
<proteinExistence type="predicted"/>
<evidence type="ECO:0000313" key="2">
    <source>
        <dbReference type="Proteomes" id="UP000003789"/>
    </source>
</evidence>
<dbReference type="EMBL" id="AAPH01000049">
    <property type="protein sequence ID" value="EAS40721.1"/>
    <property type="molecule type" value="Genomic_DNA"/>
</dbReference>
<reference evidence="1 2" key="1">
    <citation type="submission" date="2006-03" db="EMBL/GenBank/DDBJ databases">
        <authorList>
            <person name="Bartlett D.H."/>
            <person name="Valle G."/>
            <person name="Lauro F.M."/>
            <person name="Vezzi A."/>
            <person name="Simonato F."/>
            <person name="Eloe E."/>
            <person name="Vitulo N."/>
            <person name="Stratton T.K."/>
            <person name="D'angelo M."/>
            <person name="Ferriera S."/>
            <person name="Johnson J."/>
            <person name="Kravitz S."/>
            <person name="Beeson K."/>
            <person name="Sutton G."/>
            <person name="Rogers Y."/>
            <person name="Friedman R."/>
            <person name="Frazier M."/>
            <person name="Venter J.C."/>
        </authorList>
    </citation>
    <scope>NUCLEOTIDE SEQUENCE [LARGE SCALE GENOMIC DNA]</scope>
    <source>
        <strain evidence="1 2">3TCK</strain>
    </source>
</reference>
<name>Q1YWQ7_9GAMM</name>
<organism evidence="1 2">
    <name type="scientific">Photobacterium profundum 3TCK</name>
    <dbReference type="NCBI Taxonomy" id="314280"/>
    <lineage>
        <taxon>Bacteria</taxon>
        <taxon>Pseudomonadati</taxon>
        <taxon>Pseudomonadota</taxon>
        <taxon>Gammaproteobacteria</taxon>
        <taxon>Vibrionales</taxon>
        <taxon>Vibrionaceae</taxon>
        <taxon>Photobacterium</taxon>
    </lineage>
</organism>
<dbReference type="Proteomes" id="UP000003789">
    <property type="component" value="Unassembled WGS sequence"/>
</dbReference>
<protein>
    <submittedName>
        <fullName evidence="1">Putative lipoprotein</fullName>
    </submittedName>
</protein>
<dbReference type="AlphaFoldDB" id="Q1YWQ7"/>
<gene>
    <name evidence="1" type="ORF">P3TCK_22048</name>
</gene>
<dbReference type="PROSITE" id="PS51257">
    <property type="entry name" value="PROKAR_LIPOPROTEIN"/>
    <property type="match status" value="1"/>
</dbReference>
<dbReference type="HOGENOM" id="CLU_034616_0_0_6"/>
<dbReference type="SUPFAM" id="SSF52096">
    <property type="entry name" value="ClpP/crotonase"/>
    <property type="match status" value="1"/>
</dbReference>
<dbReference type="RefSeq" id="WP_006232321.1">
    <property type="nucleotide sequence ID" value="NZ_CH724135.1"/>
</dbReference>
<accession>Q1YWQ7</accession>
<dbReference type="InterPro" id="IPR029045">
    <property type="entry name" value="ClpP/crotonase-like_dom_sf"/>
</dbReference>
<sequence length="587" mass="65143">MTTKLTFITIAAISSLLVGCNSSSSTVRPQLDQVFRSICAIPMQGDTPLMFTVEEDTAKVSGVVCDGSPAAFSKMLAAHTNLKVLSLVNIDGSADDNANLQLGRLIRKSKMTTSIGEAGHIASGGTDLFLAGTKRKWTEGARIGVHSWSDGVNDGSNYPISSPEHKPYLDYYKEMGIPVSFYWFTLNAASASEMHYMTNDEIKQYGMVTEQSDDLGITPVPASLSSLYTKTLNFDRYTYLQAPNGKLIHIVSQDELTNNQIVRARSVLSHYLTNYTSSEYGSDKSAITNKMADNGSVLLLLNGSDDGRNPAAELDGQPLYQNEIQVEGGQWYINQNYDHRDATFEEILHMVHDYGFGVDQNESFLGTLPAYQAEIRSAQVKALTQKTWGGGDENQSWIQELTQENSLSQEYLAAVVDSYYGLWGAWSDNAVSENSSSSSERQKGMWGIYMAKTRAEIAVEDPLGSILMSKFFHPYLMYNARIDESFDGIFSLKFNTLKPYTNHSRYLKDITLTGSNDSDVIVNELDNVITGNSGDNMIIFSGDAESYTITKVSNRRYVIEDNRERRDGRVTVQDVESLKFKNVIKVL</sequence>
<keyword evidence="1" id="KW-0449">Lipoprotein</keyword>